<accession>S3W060</accession>
<comment type="caution">
    <text evidence="1">The sequence shown here is derived from an EMBL/GenBank/DDBJ whole genome shotgun (WGS) entry which is preliminary data.</text>
</comment>
<dbReference type="Proteomes" id="UP000014540">
    <property type="component" value="Unassembled WGS sequence"/>
</dbReference>
<dbReference type="AlphaFoldDB" id="S3W060"/>
<dbReference type="EMBL" id="AKWZ02000010">
    <property type="protein sequence ID" value="EPG73737.1"/>
    <property type="molecule type" value="Genomic_DNA"/>
</dbReference>
<sequence length="47" mass="5594">MKINAVCIDWRFQFSAEENLGIFSEVIRNFRLGNQELKEAIRNGWIH</sequence>
<proteinExistence type="predicted"/>
<reference evidence="1" key="1">
    <citation type="submission" date="2013-04" db="EMBL/GenBank/DDBJ databases">
        <authorList>
            <person name="Harkins D.M."/>
            <person name="Durkin A.S."/>
            <person name="Selengut J.D."/>
            <person name="Sanka R."/>
            <person name="DePew J."/>
            <person name="Purushe J."/>
            <person name="Ahmed A."/>
            <person name="van der Linden H."/>
            <person name="Goris M.G.A."/>
            <person name="Hartskeerl R.A."/>
            <person name="Vinetz J.M."/>
            <person name="Sutton G.G."/>
            <person name="Nelson W.C."/>
            <person name="Fouts D.E."/>
        </authorList>
    </citation>
    <scope>NUCLEOTIDE SEQUENCE [LARGE SCALE GENOMIC DNA]</scope>
    <source>
        <strain evidence="1">BUT 6</strain>
    </source>
</reference>
<organism evidence="1 2">
    <name type="scientific">Leptospira fainei serovar Hurstbridge str. BUT 6</name>
    <dbReference type="NCBI Taxonomy" id="1193011"/>
    <lineage>
        <taxon>Bacteria</taxon>
        <taxon>Pseudomonadati</taxon>
        <taxon>Spirochaetota</taxon>
        <taxon>Spirochaetia</taxon>
        <taxon>Leptospirales</taxon>
        <taxon>Leptospiraceae</taxon>
        <taxon>Leptospira</taxon>
    </lineage>
</organism>
<gene>
    <name evidence="1" type="ORF">LEP1GSC058_2857</name>
</gene>
<keyword evidence="2" id="KW-1185">Reference proteome</keyword>
<evidence type="ECO:0000313" key="1">
    <source>
        <dbReference type="EMBL" id="EPG73737.1"/>
    </source>
</evidence>
<evidence type="ECO:0000313" key="2">
    <source>
        <dbReference type="Proteomes" id="UP000014540"/>
    </source>
</evidence>
<dbReference type="STRING" id="1193011.LEP1GSC058_2857"/>
<protein>
    <submittedName>
        <fullName evidence="1">Uncharacterized protein</fullName>
    </submittedName>
</protein>
<name>S3W060_9LEPT</name>